<dbReference type="AlphaFoldDB" id="A0A845RIL4"/>
<dbReference type="OrthoDB" id="9798761at2"/>
<dbReference type="PANTHER" id="PTHR37292:SF2">
    <property type="entry name" value="DUF262 DOMAIN-CONTAINING PROTEIN"/>
    <property type="match status" value="1"/>
</dbReference>
<sequence length="607" mass="68666">MEIEKYTPNSLSVSAILGLIASGDIAVPEIQRPFVWKRTQVRDLLDSLYKGYPTGYLIIWKNPNVRLKDGSVSAGKKILIDGQQRVTALMTAIAGIPVINSSYKEDRVKIAFDPFQAFSDAPDADIFAVQDSSHLRSKRWIPDIADVFKNDFSVFSFITQYCTDNPEMKPEKLDRIITKLRAIGNRSIGVIELSEHLDIDVVTDIFIRINSKGTALSQGDFVMSKIASDEIYGGNTLRKAIDYFAHLAVDPSFARFIAREDATFAATEYWPKISWLKDERDDVYDPDYDDVLRVAFMHKFPRAKLSDLVSLLSGRDFDTKEYREEITADTYAKLKAGVLNVFSEYNFKQFMAALRGAGFVSSKVVSSQMALDFAYTLYLILTRTREASPGEVKRIVQKWYVLSVLTGRYSASPESAFARDIRLINENGVLSTLKDIEAATLSDTFWKVAVPQNLCNTSTNNPSYLVYLAAQVAMNDISLLSNNLQIRDLLLTAADVHHVFSKEYLKSLGYERGKYNQVANYAFLDAQVNKSIGRKAPTVYFREALAQCDTGIITCGSITDRDILMKNLQMNCIPLEVFDMDESRYGEFLEKRRELMAQKIRKHYESL</sequence>
<feature type="domain" description="GmrSD restriction endonucleases N-terminal" evidence="1">
    <location>
        <begin position="19"/>
        <end position="226"/>
    </location>
</feature>
<proteinExistence type="predicted"/>
<dbReference type="RefSeq" id="WP_160210631.1">
    <property type="nucleotide sequence ID" value="NZ_QXWZ01000027.1"/>
</dbReference>
<comment type="caution">
    <text evidence="2">The sequence shown here is derived from an EMBL/GenBank/DDBJ whole genome shotgun (WGS) entry which is preliminary data.</text>
</comment>
<dbReference type="EMBL" id="QXWZ01000027">
    <property type="protein sequence ID" value="NBI79890.1"/>
    <property type="molecule type" value="Genomic_DNA"/>
</dbReference>
<reference evidence="2 3" key="1">
    <citation type="submission" date="2018-08" db="EMBL/GenBank/DDBJ databases">
        <title>Murine metabolic-syndrome-specific gut microbial biobank.</title>
        <authorList>
            <person name="Liu C."/>
        </authorList>
    </citation>
    <scope>NUCLEOTIDE SEQUENCE [LARGE SCALE GENOMIC DNA]</scope>
    <source>
        <strain evidence="2 3">X69</strain>
    </source>
</reference>
<evidence type="ECO:0000259" key="1">
    <source>
        <dbReference type="Pfam" id="PF03235"/>
    </source>
</evidence>
<organism evidence="2 3">
    <name type="scientific">Anaerotruncus colihominis</name>
    <dbReference type="NCBI Taxonomy" id="169435"/>
    <lineage>
        <taxon>Bacteria</taxon>
        <taxon>Bacillati</taxon>
        <taxon>Bacillota</taxon>
        <taxon>Clostridia</taxon>
        <taxon>Eubacteriales</taxon>
        <taxon>Oscillospiraceae</taxon>
        <taxon>Anaerotruncus</taxon>
    </lineage>
</organism>
<gene>
    <name evidence="2" type="ORF">D3Z39_13650</name>
</gene>
<protein>
    <submittedName>
        <fullName evidence="2">DUF262 domain-containing protein</fullName>
    </submittedName>
</protein>
<accession>A0A845RIL4</accession>
<evidence type="ECO:0000313" key="2">
    <source>
        <dbReference type="EMBL" id="NBI79890.1"/>
    </source>
</evidence>
<name>A0A845RIL4_9FIRM</name>
<dbReference type="InterPro" id="IPR004919">
    <property type="entry name" value="GmrSD_N"/>
</dbReference>
<dbReference type="PANTHER" id="PTHR37292">
    <property type="entry name" value="VNG6097C"/>
    <property type="match status" value="1"/>
</dbReference>
<dbReference type="Proteomes" id="UP000446348">
    <property type="component" value="Unassembled WGS sequence"/>
</dbReference>
<dbReference type="Pfam" id="PF03235">
    <property type="entry name" value="GmrSD_N"/>
    <property type="match status" value="1"/>
</dbReference>
<evidence type="ECO:0000313" key="3">
    <source>
        <dbReference type="Proteomes" id="UP000446348"/>
    </source>
</evidence>